<evidence type="ECO:0000313" key="2">
    <source>
        <dbReference type="EMBL" id="MFI6500561.1"/>
    </source>
</evidence>
<dbReference type="EMBL" id="JBITGY010000006">
    <property type="protein sequence ID" value="MFI6500561.1"/>
    <property type="molecule type" value="Genomic_DNA"/>
</dbReference>
<organism evidence="2 3">
    <name type="scientific">Nonomuraea typhae</name>
    <dbReference type="NCBI Taxonomy" id="2603600"/>
    <lineage>
        <taxon>Bacteria</taxon>
        <taxon>Bacillati</taxon>
        <taxon>Actinomycetota</taxon>
        <taxon>Actinomycetes</taxon>
        <taxon>Streptosporangiales</taxon>
        <taxon>Streptosporangiaceae</taxon>
        <taxon>Nonomuraea</taxon>
    </lineage>
</organism>
<evidence type="ECO:0000256" key="1">
    <source>
        <dbReference type="SAM" id="SignalP"/>
    </source>
</evidence>
<gene>
    <name evidence="2" type="ORF">ACIBG2_24505</name>
</gene>
<name>A0ABW7YXW9_9ACTN</name>
<proteinExistence type="predicted"/>
<comment type="caution">
    <text evidence="2">The sequence shown here is derived from an EMBL/GenBank/DDBJ whole genome shotgun (WGS) entry which is preliminary data.</text>
</comment>
<accession>A0ABW7YXW9</accession>
<keyword evidence="3" id="KW-1185">Reference proteome</keyword>
<dbReference type="RefSeq" id="WP_397084534.1">
    <property type="nucleotide sequence ID" value="NZ_JBITGY010000006.1"/>
</dbReference>
<protein>
    <submittedName>
        <fullName evidence="2">Uncharacterized protein</fullName>
    </submittedName>
</protein>
<feature type="signal peptide" evidence="1">
    <location>
        <begin position="1"/>
        <end position="18"/>
    </location>
</feature>
<feature type="chain" id="PRO_5046992471" evidence="1">
    <location>
        <begin position="19"/>
        <end position="247"/>
    </location>
</feature>
<sequence length="247" mass="25257">MATGSRMMVSLAATIAVAAVVVAAAGTVIAGRARPSPPAMPRQTLMWSPGSCAARDGARFTLTPCVRGQAEVLTLAADPPGRGDCPDDTDEVLRIGGGRTACVRNFQEPHPGRPGQGGGVLRAGDCVALDGRERPCSSGAWYGRAVAVTGDATSCPPGTLDTLDAPDAVVCLGRGGGVLAAGMCVAEPRKGVVRRSAISGVPCASSRAWARITGMEKSARGCPKGSDRFFRARGAYRPVTCLHLVSK</sequence>
<keyword evidence="1" id="KW-0732">Signal</keyword>
<reference evidence="2 3" key="1">
    <citation type="submission" date="2024-10" db="EMBL/GenBank/DDBJ databases">
        <title>The Natural Products Discovery Center: Release of the First 8490 Sequenced Strains for Exploring Actinobacteria Biosynthetic Diversity.</title>
        <authorList>
            <person name="Kalkreuter E."/>
            <person name="Kautsar S.A."/>
            <person name="Yang D."/>
            <person name="Bader C.D."/>
            <person name="Teijaro C.N."/>
            <person name="Fluegel L."/>
            <person name="Davis C.M."/>
            <person name="Simpson J.R."/>
            <person name="Lauterbach L."/>
            <person name="Steele A.D."/>
            <person name="Gui C."/>
            <person name="Meng S."/>
            <person name="Li G."/>
            <person name="Viehrig K."/>
            <person name="Ye F."/>
            <person name="Su P."/>
            <person name="Kiefer A.F."/>
            <person name="Nichols A."/>
            <person name="Cepeda A.J."/>
            <person name="Yan W."/>
            <person name="Fan B."/>
            <person name="Jiang Y."/>
            <person name="Adhikari A."/>
            <person name="Zheng C.-J."/>
            <person name="Schuster L."/>
            <person name="Cowan T.M."/>
            <person name="Smanski M.J."/>
            <person name="Chevrette M.G."/>
            <person name="De Carvalho L.P.S."/>
            <person name="Shen B."/>
        </authorList>
    </citation>
    <scope>NUCLEOTIDE SEQUENCE [LARGE SCALE GENOMIC DNA]</scope>
    <source>
        <strain evidence="2 3">NPDC050545</strain>
    </source>
</reference>
<evidence type="ECO:0000313" key="3">
    <source>
        <dbReference type="Proteomes" id="UP001612741"/>
    </source>
</evidence>
<dbReference type="Proteomes" id="UP001612741">
    <property type="component" value="Unassembled WGS sequence"/>
</dbReference>